<sequence>MAPQLAESALLAAFEAHNLRSSPAALAAVFDESGVIAWKASGSPRNDGVPTSRDTVFRIASMSKSFLAAALLALRDEGALDLDRAVTDYVPGIRCVLNGNEESVSLRQLITNCSGLAEDNAWGDRMLGARREDIAALAAEGLLLTAEPGEKYQYSNLGMSFVARAIETVSGQTLEQFVESRFLEPLGLSNTRYDVEAYVDGTSVAAGFRNFDDGETYIEEPFVGSGALACIGGLFSTVDDVARWAAFVASAFTDRPQHTEVLSARSRREMQRIATVIPDGEDRPDRQLEAVGYGMGLVIEHDRRFGRIVQHSGGLPGFSSHMRWHLATGLGVVAFGNSDRFEAWGLATRALTETLTSADAPADTVQPWAATLEAAARIDRALQAGSSFSEVGEVFAENVMRDLPPEVRERQLSEALEQLGAVLPAQNELSARARSSAMPAELRWVIACERGNLECFIRLVGLSNPLVQTLTVAAQSQPLPKENATI</sequence>
<dbReference type="AlphaFoldDB" id="A0A6G7XK13"/>
<evidence type="ECO:0000259" key="1">
    <source>
        <dbReference type="Pfam" id="PF00144"/>
    </source>
</evidence>
<dbReference type="InterPro" id="IPR001466">
    <property type="entry name" value="Beta-lactam-related"/>
</dbReference>
<dbReference type="PANTHER" id="PTHR43283">
    <property type="entry name" value="BETA-LACTAMASE-RELATED"/>
    <property type="match status" value="1"/>
</dbReference>
<proteinExistence type="predicted"/>
<dbReference type="KEGG" id="lvi:G7068_05420"/>
<dbReference type="PANTHER" id="PTHR43283:SF3">
    <property type="entry name" value="BETA-LACTAMASE FAMILY PROTEIN (AFU_ORTHOLOGUE AFUA_5G07500)"/>
    <property type="match status" value="1"/>
</dbReference>
<dbReference type="InterPro" id="IPR012338">
    <property type="entry name" value="Beta-lactam/transpept-like"/>
</dbReference>
<dbReference type="Proteomes" id="UP000502677">
    <property type="component" value="Chromosome"/>
</dbReference>
<dbReference type="Gene3D" id="3.40.710.10">
    <property type="entry name" value="DD-peptidase/beta-lactamase superfamily"/>
    <property type="match status" value="1"/>
</dbReference>
<keyword evidence="3" id="KW-1185">Reference proteome</keyword>
<reference evidence="2 3" key="1">
    <citation type="submission" date="2020-03" db="EMBL/GenBank/DDBJ databases">
        <title>Leucobacter sp. nov., isolated from beetles.</title>
        <authorList>
            <person name="Hyun D.-W."/>
            <person name="Bae J.-W."/>
        </authorList>
    </citation>
    <scope>NUCLEOTIDE SEQUENCE [LARGE SCALE GENOMIC DNA]</scope>
    <source>
        <strain evidence="2 3">HDW9C</strain>
    </source>
</reference>
<dbReference type="InterPro" id="IPR050789">
    <property type="entry name" value="Diverse_Enzym_Activities"/>
</dbReference>
<organism evidence="2 3">
    <name type="scientific">Leucobacter viscericola</name>
    <dbReference type="NCBI Taxonomy" id="2714935"/>
    <lineage>
        <taxon>Bacteria</taxon>
        <taxon>Bacillati</taxon>
        <taxon>Actinomycetota</taxon>
        <taxon>Actinomycetes</taxon>
        <taxon>Micrococcales</taxon>
        <taxon>Microbacteriaceae</taxon>
        <taxon>Leucobacter</taxon>
    </lineage>
</organism>
<dbReference type="Pfam" id="PF00144">
    <property type="entry name" value="Beta-lactamase"/>
    <property type="match status" value="1"/>
</dbReference>
<dbReference type="EMBL" id="CP049863">
    <property type="protein sequence ID" value="QIK64717.1"/>
    <property type="molecule type" value="Genomic_DNA"/>
</dbReference>
<evidence type="ECO:0000313" key="3">
    <source>
        <dbReference type="Proteomes" id="UP000502677"/>
    </source>
</evidence>
<protein>
    <submittedName>
        <fullName evidence="2">Beta-lactamase family protein</fullName>
    </submittedName>
</protein>
<dbReference type="SUPFAM" id="SSF56601">
    <property type="entry name" value="beta-lactamase/transpeptidase-like"/>
    <property type="match status" value="1"/>
</dbReference>
<evidence type="ECO:0000313" key="2">
    <source>
        <dbReference type="EMBL" id="QIK64717.1"/>
    </source>
</evidence>
<name>A0A6G7XK13_9MICO</name>
<feature type="domain" description="Beta-lactamase-related" evidence="1">
    <location>
        <begin position="22"/>
        <end position="341"/>
    </location>
</feature>
<accession>A0A6G7XK13</accession>
<gene>
    <name evidence="2" type="ORF">G7068_05420</name>
</gene>